<keyword evidence="3" id="KW-0378">Hydrolase</keyword>
<dbReference type="PROSITE" id="PS51409">
    <property type="entry name" value="ARGINASE_2"/>
    <property type="match status" value="1"/>
</dbReference>
<dbReference type="Pfam" id="PF00491">
    <property type="entry name" value="Arginase"/>
    <property type="match status" value="1"/>
</dbReference>
<dbReference type="PANTHER" id="PTHR11358:SF26">
    <property type="entry name" value="GUANIDINO ACID HYDROLASE, MITOCHONDRIAL"/>
    <property type="match status" value="1"/>
</dbReference>
<dbReference type="PROSITE" id="PS01053">
    <property type="entry name" value="ARGINASE_1"/>
    <property type="match status" value="1"/>
</dbReference>
<dbReference type="InterPro" id="IPR020855">
    <property type="entry name" value="Ureohydrolase_Mn_BS"/>
</dbReference>
<keyword evidence="2" id="KW-0479">Metal-binding</keyword>
<dbReference type="InterPro" id="IPR023696">
    <property type="entry name" value="Ureohydrolase_dom_sf"/>
</dbReference>
<dbReference type="Gene3D" id="3.40.800.10">
    <property type="entry name" value="Ureohydrolase domain"/>
    <property type="match status" value="1"/>
</dbReference>
<feature type="non-terminal residue" evidence="4">
    <location>
        <position position="276"/>
    </location>
</feature>
<organism evidence="4">
    <name type="scientific">marine metagenome</name>
    <dbReference type="NCBI Taxonomy" id="408172"/>
    <lineage>
        <taxon>unclassified sequences</taxon>
        <taxon>metagenomes</taxon>
        <taxon>ecological metagenomes</taxon>
    </lineage>
</organism>
<evidence type="ECO:0000256" key="2">
    <source>
        <dbReference type="ARBA" id="ARBA00022723"/>
    </source>
</evidence>
<reference evidence="4" key="1">
    <citation type="submission" date="2018-05" db="EMBL/GenBank/DDBJ databases">
        <authorList>
            <person name="Lanie J.A."/>
            <person name="Ng W.-L."/>
            <person name="Kazmierczak K.M."/>
            <person name="Andrzejewski T.M."/>
            <person name="Davidsen T.M."/>
            <person name="Wayne K.J."/>
            <person name="Tettelin H."/>
            <person name="Glass J.I."/>
            <person name="Rusch D."/>
            <person name="Podicherti R."/>
            <person name="Tsui H.-C.T."/>
            <person name="Winkler M.E."/>
        </authorList>
    </citation>
    <scope>NUCLEOTIDE SEQUENCE</scope>
</reference>
<sequence length="276" mass="29938">MNRPEFVAPHTGIPSFYKAPIGDIGTVEEGQAVVAGVPMDHGVVLTRTGTRYGPRAIREASLFYRAVQEAGSEKTSVNVRTNVAYRLKDKPNLTDVGDLMIYPQDIHKTSESISDGVFTVVKEGALPVLLGGDHYLTYPAFEGLARGIADRKHGARIGHVHIDSHTDFRDSYEGFGKYNHGTSVRRISENSMISYKNMAWVGLNGSVLDSDIYRIYRSNGLKMISSDDIRVSGIRDAVKEAVEVAADGTDAVYVSIDIDVVDAAYAPGAGVPVFEG</sequence>
<dbReference type="PRINTS" id="PR00116">
    <property type="entry name" value="ARGINASE"/>
</dbReference>
<proteinExistence type="inferred from homology"/>
<protein>
    <recommendedName>
        <fullName evidence="5">Agmatinase</fullName>
    </recommendedName>
</protein>
<evidence type="ECO:0000256" key="3">
    <source>
        <dbReference type="ARBA" id="ARBA00022801"/>
    </source>
</evidence>
<comment type="similarity">
    <text evidence="1">Belongs to the arginase family. Agmatinase subfamily.</text>
</comment>
<dbReference type="GO" id="GO:0008783">
    <property type="term" value="F:agmatinase activity"/>
    <property type="evidence" value="ECO:0007669"/>
    <property type="project" value="TreeGrafter"/>
</dbReference>
<accession>A0A382HJT2</accession>
<evidence type="ECO:0000313" key="4">
    <source>
        <dbReference type="EMBL" id="SVB86933.1"/>
    </source>
</evidence>
<dbReference type="PIRSF" id="PIRSF036979">
    <property type="entry name" value="Arginase"/>
    <property type="match status" value="1"/>
</dbReference>
<gene>
    <name evidence="4" type="ORF">METZ01_LOCUS239787</name>
</gene>
<dbReference type="GO" id="GO:0033389">
    <property type="term" value="P:putrescine biosynthetic process from arginine, via agmatine"/>
    <property type="evidence" value="ECO:0007669"/>
    <property type="project" value="TreeGrafter"/>
</dbReference>
<dbReference type="InterPro" id="IPR006035">
    <property type="entry name" value="Ureohydrolase"/>
</dbReference>
<dbReference type="EMBL" id="UINC01061398">
    <property type="protein sequence ID" value="SVB86933.1"/>
    <property type="molecule type" value="Genomic_DNA"/>
</dbReference>
<evidence type="ECO:0000256" key="1">
    <source>
        <dbReference type="ARBA" id="ARBA00009227"/>
    </source>
</evidence>
<dbReference type="GO" id="GO:0046872">
    <property type="term" value="F:metal ion binding"/>
    <property type="evidence" value="ECO:0007669"/>
    <property type="project" value="UniProtKB-KW"/>
</dbReference>
<dbReference type="PANTHER" id="PTHR11358">
    <property type="entry name" value="ARGINASE/AGMATINASE"/>
    <property type="match status" value="1"/>
</dbReference>
<name>A0A382HJT2_9ZZZZ</name>
<dbReference type="SUPFAM" id="SSF52768">
    <property type="entry name" value="Arginase/deacetylase"/>
    <property type="match status" value="1"/>
</dbReference>
<evidence type="ECO:0008006" key="5">
    <source>
        <dbReference type="Google" id="ProtNLM"/>
    </source>
</evidence>
<dbReference type="AlphaFoldDB" id="A0A382HJT2"/>